<keyword evidence="3" id="KW-1185">Reference proteome</keyword>
<feature type="compositionally biased region" description="Basic and acidic residues" evidence="1">
    <location>
        <begin position="142"/>
        <end position="183"/>
    </location>
</feature>
<dbReference type="AlphaFoldDB" id="A0AAD6D491"/>
<evidence type="ECO:0008006" key="4">
    <source>
        <dbReference type="Google" id="ProtNLM"/>
    </source>
</evidence>
<proteinExistence type="predicted"/>
<organism evidence="2 3">
    <name type="scientific">Penicillium frequentans</name>
    <dbReference type="NCBI Taxonomy" id="3151616"/>
    <lineage>
        <taxon>Eukaryota</taxon>
        <taxon>Fungi</taxon>
        <taxon>Dikarya</taxon>
        <taxon>Ascomycota</taxon>
        <taxon>Pezizomycotina</taxon>
        <taxon>Eurotiomycetes</taxon>
        <taxon>Eurotiomycetidae</taxon>
        <taxon>Eurotiales</taxon>
        <taxon>Aspergillaceae</taxon>
        <taxon>Penicillium</taxon>
    </lineage>
</organism>
<reference evidence="2 3" key="1">
    <citation type="journal article" date="2023" name="IMA Fungus">
        <title>Comparative genomic study of the Penicillium genus elucidates a diverse pangenome and 15 lateral gene transfer events.</title>
        <authorList>
            <person name="Petersen C."/>
            <person name="Sorensen T."/>
            <person name="Nielsen M.R."/>
            <person name="Sondergaard T.E."/>
            <person name="Sorensen J.L."/>
            <person name="Fitzpatrick D.A."/>
            <person name="Frisvad J.C."/>
            <person name="Nielsen K.L."/>
        </authorList>
    </citation>
    <scope>NUCLEOTIDE SEQUENCE [LARGE SCALE GENOMIC DNA]</scope>
    <source>
        <strain evidence="2 3">IBT 35679</strain>
    </source>
</reference>
<dbReference type="Proteomes" id="UP001220324">
    <property type="component" value="Unassembled WGS sequence"/>
</dbReference>
<feature type="compositionally biased region" description="Basic and acidic residues" evidence="1">
    <location>
        <begin position="1"/>
        <end position="22"/>
    </location>
</feature>
<evidence type="ECO:0000256" key="1">
    <source>
        <dbReference type="SAM" id="MobiDB-lite"/>
    </source>
</evidence>
<dbReference type="PANTHER" id="PTHR41805:SF1">
    <property type="entry name" value="RRNA-PROCESSING PROTEIN FYV7"/>
    <property type="match status" value="1"/>
</dbReference>
<feature type="compositionally biased region" description="Basic and acidic residues" evidence="1">
    <location>
        <begin position="99"/>
        <end position="134"/>
    </location>
</feature>
<sequence length="205" mass="23465">MAPTRDRDAVKASKEPKTDSAIKKRKGFSVGPANLPDGTYRRKTQKIKSDLIQKAKVKKAYAKIKAQEIAAAPKSVYALADEEKETQPQETAEPASTELHPDRMARLNEPEPEPEPERAPRPERRPRKEGGQRERRPKRSAFAKEMEIAEQRKKAFEARQREVEAKQKEREAMNRAKRPDQFGKRRLGRESNALLSRVQRMVGQS</sequence>
<gene>
    <name evidence="2" type="ORF">N7494_002750</name>
</gene>
<evidence type="ECO:0000313" key="2">
    <source>
        <dbReference type="EMBL" id="KAJ5553372.1"/>
    </source>
</evidence>
<comment type="caution">
    <text evidence="2">The sequence shown here is derived from an EMBL/GenBank/DDBJ whole genome shotgun (WGS) entry which is preliminary data.</text>
</comment>
<protein>
    <recommendedName>
        <fullName evidence="4">rRNA-processing protein FYV7</fullName>
    </recommendedName>
</protein>
<dbReference type="EMBL" id="JAQIZZ010000002">
    <property type="protein sequence ID" value="KAJ5553372.1"/>
    <property type="molecule type" value="Genomic_DNA"/>
</dbReference>
<feature type="region of interest" description="Disordered" evidence="1">
    <location>
        <begin position="80"/>
        <end position="205"/>
    </location>
</feature>
<accession>A0AAD6D491</accession>
<name>A0AAD6D491_9EURO</name>
<evidence type="ECO:0000313" key="3">
    <source>
        <dbReference type="Proteomes" id="UP001220324"/>
    </source>
</evidence>
<dbReference type="PANTHER" id="PTHR41805">
    <property type="entry name" value="EXPRESSED PROTEIN"/>
    <property type="match status" value="1"/>
</dbReference>
<feature type="region of interest" description="Disordered" evidence="1">
    <location>
        <begin position="1"/>
        <end position="42"/>
    </location>
</feature>